<dbReference type="InterPro" id="IPR051304">
    <property type="entry name" value="SCF_F-box_domain"/>
</dbReference>
<proteinExistence type="predicted"/>
<evidence type="ECO:0000313" key="3">
    <source>
        <dbReference type="Proteomes" id="UP001141552"/>
    </source>
</evidence>
<feature type="domain" description="F-box" evidence="1">
    <location>
        <begin position="37"/>
        <end position="73"/>
    </location>
</feature>
<reference evidence="2" key="2">
    <citation type="journal article" date="2023" name="Plants (Basel)">
        <title>Annotation of the Turnera subulata (Passifloraceae) Draft Genome Reveals the S-Locus Evolved after the Divergence of Turneroideae from Passifloroideae in a Stepwise Manner.</title>
        <authorList>
            <person name="Henning P.M."/>
            <person name="Roalson E.H."/>
            <person name="Mir W."/>
            <person name="McCubbin A.G."/>
            <person name="Shore J.S."/>
        </authorList>
    </citation>
    <scope>NUCLEOTIDE SEQUENCE</scope>
    <source>
        <strain evidence="2">F60SS</strain>
    </source>
</reference>
<comment type="caution">
    <text evidence="2">The sequence shown here is derived from an EMBL/GenBank/DDBJ whole genome shotgun (WGS) entry which is preliminary data.</text>
</comment>
<dbReference type="OrthoDB" id="595067at2759"/>
<dbReference type="InterPro" id="IPR001810">
    <property type="entry name" value="F-box_dom"/>
</dbReference>
<reference evidence="2" key="1">
    <citation type="submission" date="2022-02" db="EMBL/GenBank/DDBJ databases">
        <authorList>
            <person name="Henning P.M."/>
            <person name="McCubbin A.G."/>
            <person name="Shore J.S."/>
        </authorList>
    </citation>
    <scope>NUCLEOTIDE SEQUENCE</scope>
    <source>
        <strain evidence="2">F60SS</strain>
        <tissue evidence="2">Leaves</tissue>
    </source>
</reference>
<sequence>ERGQNRKNVFVCSIYFRLQHFAAATTWIVIIETLFCWSDLPCDLLEKIVNCHKSSRLYILRFRGVCRQWRSSIPLPPTYPSSLKLPFPVAPNLNGKVGCLEDGR</sequence>
<accession>A0A9Q0IW74</accession>
<dbReference type="PANTHER" id="PTHR47123:SF3">
    <property type="entry name" value="DUF295 DOMAIN-CONTAINING PROTEIN"/>
    <property type="match status" value="1"/>
</dbReference>
<dbReference type="AlphaFoldDB" id="A0A9Q0IW74"/>
<gene>
    <name evidence="2" type="ORF">Tsubulata_032144</name>
</gene>
<dbReference type="EMBL" id="JAKUCV010007793">
    <property type="protein sequence ID" value="KAJ4821956.1"/>
    <property type="molecule type" value="Genomic_DNA"/>
</dbReference>
<evidence type="ECO:0000313" key="2">
    <source>
        <dbReference type="EMBL" id="KAJ4821956.1"/>
    </source>
</evidence>
<dbReference type="Pfam" id="PF00646">
    <property type="entry name" value="F-box"/>
    <property type="match status" value="1"/>
</dbReference>
<name>A0A9Q0IW74_9ROSI</name>
<feature type="non-terminal residue" evidence="2">
    <location>
        <position position="104"/>
    </location>
</feature>
<dbReference type="PANTHER" id="PTHR47123">
    <property type="entry name" value="F-BOX PROTEIN SKIP23"/>
    <property type="match status" value="1"/>
</dbReference>
<organism evidence="2 3">
    <name type="scientific">Turnera subulata</name>
    <dbReference type="NCBI Taxonomy" id="218843"/>
    <lineage>
        <taxon>Eukaryota</taxon>
        <taxon>Viridiplantae</taxon>
        <taxon>Streptophyta</taxon>
        <taxon>Embryophyta</taxon>
        <taxon>Tracheophyta</taxon>
        <taxon>Spermatophyta</taxon>
        <taxon>Magnoliopsida</taxon>
        <taxon>eudicotyledons</taxon>
        <taxon>Gunneridae</taxon>
        <taxon>Pentapetalae</taxon>
        <taxon>rosids</taxon>
        <taxon>fabids</taxon>
        <taxon>Malpighiales</taxon>
        <taxon>Passifloraceae</taxon>
        <taxon>Turnera</taxon>
    </lineage>
</organism>
<evidence type="ECO:0000259" key="1">
    <source>
        <dbReference type="Pfam" id="PF00646"/>
    </source>
</evidence>
<protein>
    <recommendedName>
        <fullName evidence="1">F-box domain-containing protein</fullName>
    </recommendedName>
</protein>
<feature type="non-terminal residue" evidence="2">
    <location>
        <position position="1"/>
    </location>
</feature>
<keyword evidence="3" id="KW-1185">Reference proteome</keyword>
<dbReference type="Proteomes" id="UP001141552">
    <property type="component" value="Unassembled WGS sequence"/>
</dbReference>